<name>A0A804J7Y8_MUSAM</name>
<sequence length="59" mass="7063">MEESRSTLMLAKEQKGYQTFTTKKRFYYTGFWSLLLLVYVMTFRKHPLISDPSSRCMCI</sequence>
<dbReference type="AlphaFoldDB" id="A0A804J7Y8"/>
<reference evidence="3" key="2">
    <citation type="submission" date="2021-05" db="UniProtKB">
        <authorList>
            <consortium name="EnsemblPlants"/>
        </authorList>
    </citation>
    <scope>IDENTIFICATION</scope>
    <source>
        <strain evidence="3">subsp. malaccensis</strain>
    </source>
</reference>
<keyword evidence="4" id="KW-1185">Reference proteome</keyword>
<dbReference type="Gramene" id="Ma05_t24130.1">
    <property type="protein sequence ID" value="Ma05_p24130.1"/>
    <property type="gene ID" value="Ma05_g24130"/>
</dbReference>
<keyword evidence="1" id="KW-0472">Membrane</keyword>
<organism evidence="3 4">
    <name type="scientific">Musa acuminata subsp. malaccensis</name>
    <name type="common">Wild banana</name>
    <name type="synonym">Musa malaccensis</name>
    <dbReference type="NCBI Taxonomy" id="214687"/>
    <lineage>
        <taxon>Eukaryota</taxon>
        <taxon>Viridiplantae</taxon>
        <taxon>Streptophyta</taxon>
        <taxon>Embryophyta</taxon>
        <taxon>Tracheophyta</taxon>
        <taxon>Spermatophyta</taxon>
        <taxon>Magnoliopsida</taxon>
        <taxon>Liliopsida</taxon>
        <taxon>Zingiberales</taxon>
        <taxon>Musaceae</taxon>
        <taxon>Musa</taxon>
    </lineage>
</organism>
<proteinExistence type="predicted"/>
<evidence type="ECO:0000313" key="3">
    <source>
        <dbReference type="EnsemblPlants" id="Ma05_p24130.1"/>
    </source>
</evidence>
<gene>
    <name evidence="2" type="ORF">GSMUA_276090.1</name>
</gene>
<evidence type="ECO:0000313" key="4">
    <source>
        <dbReference type="Proteomes" id="UP000012960"/>
    </source>
</evidence>
<keyword evidence="1" id="KW-0812">Transmembrane</keyword>
<evidence type="ECO:0000256" key="1">
    <source>
        <dbReference type="SAM" id="Phobius"/>
    </source>
</evidence>
<evidence type="ECO:0000313" key="2">
    <source>
        <dbReference type="EMBL" id="CAG1839432.1"/>
    </source>
</evidence>
<keyword evidence="1" id="KW-1133">Transmembrane helix</keyword>
<accession>A0A804J7Y8</accession>
<dbReference type="Proteomes" id="UP000012960">
    <property type="component" value="Unplaced"/>
</dbReference>
<dbReference type="InParanoid" id="A0A804J7Y8"/>
<feature type="transmembrane region" description="Helical" evidence="1">
    <location>
        <begin position="26"/>
        <end position="43"/>
    </location>
</feature>
<dbReference type="EMBL" id="HG996470">
    <property type="protein sequence ID" value="CAG1839432.1"/>
    <property type="molecule type" value="Genomic_DNA"/>
</dbReference>
<dbReference type="EnsemblPlants" id="Ma05_t24130.1">
    <property type="protein sequence ID" value="Ma05_p24130.1"/>
    <property type="gene ID" value="Ma05_g24130"/>
</dbReference>
<reference evidence="2" key="1">
    <citation type="submission" date="2021-03" db="EMBL/GenBank/DDBJ databases">
        <authorList>
            <consortium name="Genoscope - CEA"/>
            <person name="William W."/>
        </authorList>
    </citation>
    <scope>NUCLEOTIDE SEQUENCE</scope>
    <source>
        <strain evidence="2">Doubled-haploid Pahang</strain>
    </source>
</reference>
<protein>
    <submittedName>
        <fullName evidence="2">(wild Malaysian banana) hypothetical protein</fullName>
    </submittedName>
</protein>